<dbReference type="PANTHER" id="PTHR38441:SF1">
    <property type="entry name" value="MEMBRANE PROTEIN"/>
    <property type="match status" value="1"/>
</dbReference>
<keyword evidence="1" id="KW-1133">Transmembrane helix</keyword>
<proteinExistence type="predicted"/>
<organism evidence="2 3">
    <name type="scientific">Bacillus benzoevorans</name>
    <dbReference type="NCBI Taxonomy" id="1456"/>
    <lineage>
        <taxon>Bacteria</taxon>
        <taxon>Bacillati</taxon>
        <taxon>Bacillota</taxon>
        <taxon>Bacilli</taxon>
        <taxon>Bacillales</taxon>
        <taxon>Bacillaceae</taxon>
        <taxon>Bacillus</taxon>
    </lineage>
</organism>
<dbReference type="Pfam" id="PF04341">
    <property type="entry name" value="DUF485"/>
    <property type="match status" value="1"/>
</dbReference>
<comment type="caution">
    <text evidence="2">The sequence shown here is derived from an EMBL/GenBank/DDBJ whole genome shotgun (WGS) entry which is preliminary data.</text>
</comment>
<keyword evidence="3" id="KW-1185">Reference proteome</keyword>
<reference evidence="2 3" key="1">
    <citation type="submission" date="2020-08" db="EMBL/GenBank/DDBJ databases">
        <title>Genomic Encyclopedia of Type Strains, Phase IV (KMG-IV): sequencing the most valuable type-strain genomes for metagenomic binning, comparative biology and taxonomic classification.</title>
        <authorList>
            <person name="Goeker M."/>
        </authorList>
    </citation>
    <scope>NUCLEOTIDE SEQUENCE [LARGE SCALE GENOMIC DNA]</scope>
    <source>
        <strain evidence="2 3">DSM 5391</strain>
    </source>
</reference>
<protein>
    <submittedName>
        <fullName evidence="2">Uncharacterized membrane protein (DUF485 family)</fullName>
    </submittedName>
</protein>
<dbReference type="AlphaFoldDB" id="A0A7X0HML5"/>
<evidence type="ECO:0000256" key="1">
    <source>
        <dbReference type="SAM" id="Phobius"/>
    </source>
</evidence>
<dbReference type="Proteomes" id="UP000531594">
    <property type="component" value="Unassembled WGS sequence"/>
</dbReference>
<sequence length="119" mass="13820">MAQQNQLLEGSAQRKNNEADIPFEELVQTEEFKGLLKRKKTFIIPTTIFFLVFYFTMPLLAAYTNVLHSEVIGPISGAWVYAGLQFLLVWICGFIYVKKSEKLDNLSKEILNKFRKELR</sequence>
<accession>A0A7X0HML5</accession>
<dbReference type="RefSeq" id="WP_184521625.1">
    <property type="nucleotide sequence ID" value="NZ_JACHGK010000001.1"/>
</dbReference>
<feature type="transmembrane region" description="Helical" evidence="1">
    <location>
        <begin position="42"/>
        <end position="66"/>
    </location>
</feature>
<keyword evidence="1" id="KW-0812">Transmembrane</keyword>
<keyword evidence="1" id="KW-0472">Membrane</keyword>
<dbReference type="PANTHER" id="PTHR38441">
    <property type="entry name" value="INTEGRAL MEMBRANE PROTEIN-RELATED"/>
    <property type="match status" value="1"/>
</dbReference>
<feature type="transmembrane region" description="Helical" evidence="1">
    <location>
        <begin position="78"/>
        <end position="97"/>
    </location>
</feature>
<dbReference type="EMBL" id="JACHGK010000001">
    <property type="protein sequence ID" value="MBB6443603.1"/>
    <property type="molecule type" value="Genomic_DNA"/>
</dbReference>
<name>A0A7X0HML5_9BACI</name>
<gene>
    <name evidence="2" type="ORF">HNR53_000191</name>
</gene>
<evidence type="ECO:0000313" key="3">
    <source>
        <dbReference type="Proteomes" id="UP000531594"/>
    </source>
</evidence>
<dbReference type="InterPro" id="IPR007436">
    <property type="entry name" value="DUF485"/>
</dbReference>
<evidence type="ECO:0000313" key="2">
    <source>
        <dbReference type="EMBL" id="MBB6443603.1"/>
    </source>
</evidence>